<comment type="caution">
    <text evidence="2">The sequence shown here is derived from an EMBL/GenBank/DDBJ whole genome shotgun (WGS) entry which is preliminary data.</text>
</comment>
<accession>A0A645BL65</accession>
<gene>
    <name evidence="2" type="ORF">SDC9_110858</name>
</gene>
<proteinExistence type="predicted"/>
<sequence length="341" mass="36957">MDRHVGAFDAFADAGEEDQYQREADGAAGTEEQRINEVVVVRNVEQRHAEHGAVGGDQRQVDAQRLLQRRRGLGDDHFGQLDDGRDGDDEGQRAQVLQAKRHQQVVIDDVAGPGRHGQHEGRGGTHAVGGFQFLGNAHEGAKTENLHQHDVVDQHRTDEDEEIVAHDLGWREARIIEFCCGANNCAPLMALSVFLAQHDSEGLCHLADQIRAAVDETAIELHQRGAGLDLLGRILAAHDAADADDRQFAGQGRGQLLQHCGRFLEDRSAGQPAGFGGIGHALDAFARQRGVGGDDRIEAMAAQRVGDGGDLLVVEVGGDLQRHRHVLSVLVGQLQLARLEL</sequence>
<dbReference type="AlphaFoldDB" id="A0A645BL65"/>
<protein>
    <submittedName>
        <fullName evidence="2">Uncharacterized protein</fullName>
    </submittedName>
</protein>
<evidence type="ECO:0000256" key="1">
    <source>
        <dbReference type="SAM" id="MobiDB-lite"/>
    </source>
</evidence>
<organism evidence="2">
    <name type="scientific">bioreactor metagenome</name>
    <dbReference type="NCBI Taxonomy" id="1076179"/>
    <lineage>
        <taxon>unclassified sequences</taxon>
        <taxon>metagenomes</taxon>
        <taxon>ecological metagenomes</taxon>
    </lineage>
</organism>
<reference evidence="2" key="1">
    <citation type="submission" date="2019-08" db="EMBL/GenBank/DDBJ databases">
        <authorList>
            <person name="Kucharzyk K."/>
            <person name="Murdoch R.W."/>
            <person name="Higgins S."/>
            <person name="Loffler F."/>
        </authorList>
    </citation>
    <scope>NUCLEOTIDE SEQUENCE</scope>
</reference>
<feature type="region of interest" description="Disordered" evidence="1">
    <location>
        <begin position="71"/>
        <end position="93"/>
    </location>
</feature>
<name>A0A645BL65_9ZZZZ</name>
<evidence type="ECO:0000313" key="2">
    <source>
        <dbReference type="EMBL" id="MPM63973.1"/>
    </source>
</evidence>
<dbReference type="EMBL" id="VSSQ01019707">
    <property type="protein sequence ID" value="MPM63973.1"/>
    <property type="molecule type" value="Genomic_DNA"/>
</dbReference>
<feature type="compositionally biased region" description="Basic and acidic residues" evidence="1">
    <location>
        <begin position="72"/>
        <end position="84"/>
    </location>
</feature>